<name>A0A8J4UZZ8_9MYCE</name>
<keyword evidence="4" id="KW-1185">Reference proteome</keyword>
<evidence type="ECO:0000256" key="1">
    <source>
        <dbReference type="SAM" id="MobiDB-lite"/>
    </source>
</evidence>
<sequence length="166" mass="18221">ETSEQTLSQKTGRSSWTEVSHDAGEATASSVNSSIAAGILGCNKYLDVTTGFDDNTTIAKEGNATWNQTLDPETYSVYQNCILYAFKLKPASGSMSDIMSFSMFSMSLDAAGVKVYTIGGDQFFFISFYRNDHFVVKGSDEYYEPVAFDALIAYVNSPDAQNKWNP</sequence>
<dbReference type="Pfam" id="PF18063">
    <property type="entry name" value="BB_PF"/>
    <property type="match status" value="1"/>
</dbReference>
<reference evidence="3" key="1">
    <citation type="submission" date="2020-01" db="EMBL/GenBank/DDBJ databases">
        <title>Development of genomics and gene disruption for Polysphondylium violaceum indicates a role for the polyketide synthase stlB in stalk morphogenesis.</title>
        <authorList>
            <person name="Narita B."/>
            <person name="Kawabe Y."/>
            <person name="Kin K."/>
            <person name="Saito T."/>
            <person name="Gibbs R."/>
            <person name="Kuspa A."/>
            <person name="Muzny D."/>
            <person name="Queller D."/>
            <person name="Richards S."/>
            <person name="Strassman J."/>
            <person name="Sucgang R."/>
            <person name="Worley K."/>
            <person name="Schaap P."/>
        </authorList>
    </citation>
    <scope>NUCLEOTIDE SEQUENCE</scope>
    <source>
        <strain evidence="3">QSvi11</strain>
    </source>
</reference>
<comment type="caution">
    <text evidence="3">The sequence shown here is derived from an EMBL/GenBank/DDBJ whole genome shotgun (WGS) entry which is preliminary data.</text>
</comment>
<proteinExistence type="predicted"/>
<dbReference type="PANTHER" id="PTHR35884">
    <property type="entry name" value="SMALL AGGREGATE FORMATION PROTEIN"/>
    <property type="match status" value="1"/>
</dbReference>
<evidence type="ECO:0000259" key="2">
    <source>
        <dbReference type="Pfam" id="PF18063"/>
    </source>
</evidence>
<feature type="region of interest" description="Disordered" evidence="1">
    <location>
        <begin position="1"/>
        <end position="21"/>
    </location>
</feature>
<evidence type="ECO:0000313" key="3">
    <source>
        <dbReference type="EMBL" id="KAF2068537.1"/>
    </source>
</evidence>
<gene>
    <name evidence="3" type="ORF">CYY_010138</name>
</gene>
<dbReference type="InterPro" id="IPR038768">
    <property type="entry name" value="SmlA"/>
</dbReference>
<dbReference type="EMBL" id="AJWJ01000941">
    <property type="protein sequence ID" value="KAF2068537.1"/>
    <property type="molecule type" value="Genomic_DNA"/>
</dbReference>
<dbReference type="InterPro" id="IPR040927">
    <property type="entry name" value="PF_Monalysin"/>
</dbReference>
<feature type="compositionally biased region" description="Polar residues" evidence="1">
    <location>
        <begin position="1"/>
        <end position="18"/>
    </location>
</feature>
<dbReference type="GO" id="GO:0031157">
    <property type="term" value="P:regulation of aggregate size involved in sorocarp development"/>
    <property type="evidence" value="ECO:0007669"/>
    <property type="project" value="InterPro"/>
</dbReference>
<dbReference type="PANTHER" id="PTHR35884:SF1">
    <property type="entry name" value="MONALYSIN BETA BARREL PORE-FORMING DOMAIN-CONTAINING PROTEIN-RELATED"/>
    <property type="match status" value="1"/>
</dbReference>
<dbReference type="OrthoDB" id="2368263at2759"/>
<organism evidence="3 4">
    <name type="scientific">Polysphondylium violaceum</name>
    <dbReference type="NCBI Taxonomy" id="133409"/>
    <lineage>
        <taxon>Eukaryota</taxon>
        <taxon>Amoebozoa</taxon>
        <taxon>Evosea</taxon>
        <taxon>Eumycetozoa</taxon>
        <taxon>Dictyostelia</taxon>
        <taxon>Dictyosteliales</taxon>
        <taxon>Dictyosteliaceae</taxon>
        <taxon>Polysphondylium</taxon>
    </lineage>
</organism>
<feature type="non-terminal residue" evidence="3">
    <location>
        <position position="166"/>
    </location>
</feature>
<evidence type="ECO:0000313" key="4">
    <source>
        <dbReference type="Proteomes" id="UP000695562"/>
    </source>
</evidence>
<accession>A0A8J4UZZ8</accession>
<protein>
    <recommendedName>
        <fullName evidence="2">Monalysin Pore-forming domain-containing protein</fullName>
    </recommendedName>
</protein>
<feature type="domain" description="Monalysin Pore-forming" evidence="2">
    <location>
        <begin position="25"/>
        <end position="155"/>
    </location>
</feature>
<dbReference type="Proteomes" id="UP000695562">
    <property type="component" value="Unassembled WGS sequence"/>
</dbReference>
<dbReference type="AlphaFoldDB" id="A0A8J4UZZ8"/>